<organism evidence="10 11">
    <name type="scientific">Lepeophtheirus salmonis</name>
    <name type="common">Salmon louse</name>
    <name type="synonym">Caligus salmonis</name>
    <dbReference type="NCBI Taxonomy" id="72036"/>
    <lineage>
        <taxon>Eukaryota</taxon>
        <taxon>Metazoa</taxon>
        <taxon>Ecdysozoa</taxon>
        <taxon>Arthropoda</taxon>
        <taxon>Crustacea</taxon>
        <taxon>Multicrustacea</taxon>
        <taxon>Hexanauplia</taxon>
        <taxon>Copepoda</taxon>
        <taxon>Siphonostomatoida</taxon>
        <taxon>Caligidae</taxon>
        <taxon>Lepeophtheirus</taxon>
    </lineage>
</organism>
<dbReference type="OrthoDB" id="6374728at2759"/>
<dbReference type="GO" id="GO:0043235">
    <property type="term" value="C:receptor complex"/>
    <property type="evidence" value="ECO:0007669"/>
    <property type="project" value="TreeGrafter"/>
</dbReference>
<dbReference type="AlphaFoldDB" id="A0A7R8H396"/>
<feature type="chain" id="PRO_5035260174" evidence="8">
    <location>
        <begin position="25"/>
        <end position="837"/>
    </location>
</feature>
<evidence type="ECO:0000256" key="7">
    <source>
        <dbReference type="ARBA" id="ARBA00023180"/>
    </source>
</evidence>
<evidence type="ECO:0000256" key="2">
    <source>
        <dbReference type="ARBA" id="ARBA00005961"/>
    </source>
</evidence>
<dbReference type="GO" id="GO:0007399">
    <property type="term" value="P:nervous system development"/>
    <property type="evidence" value="ECO:0007669"/>
    <property type="project" value="TreeGrafter"/>
</dbReference>
<feature type="domain" description="GDNF/GAS1" evidence="9">
    <location>
        <begin position="126"/>
        <end position="205"/>
    </location>
</feature>
<dbReference type="EMBL" id="HG994593">
    <property type="protein sequence ID" value="CAF2839019.1"/>
    <property type="molecule type" value="Genomic_DNA"/>
</dbReference>
<keyword evidence="6" id="KW-0675">Receptor</keyword>
<evidence type="ECO:0000259" key="9">
    <source>
        <dbReference type="SMART" id="SM00907"/>
    </source>
</evidence>
<feature type="domain" description="GDNF/GAS1" evidence="9">
    <location>
        <begin position="353"/>
        <end position="435"/>
    </location>
</feature>
<evidence type="ECO:0000256" key="6">
    <source>
        <dbReference type="ARBA" id="ARBA00023170"/>
    </source>
</evidence>
<dbReference type="GO" id="GO:0009897">
    <property type="term" value="C:external side of plasma membrane"/>
    <property type="evidence" value="ECO:0007669"/>
    <property type="project" value="TreeGrafter"/>
</dbReference>
<dbReference type="SUPFAM" id="SSF110035">
    <property type="entry name" value="GDNF receptor-like"/>
    <property type="match status" value="4"/>
</dbReference>
<proteinExistence type="inferred from homology"/>
<comment type="similarity">
    <text evidence="2">Belongs to the GDNFR family.</text>
</comment>
<feature type="domain" description="GDNF/GAS1" evidence="9">
    <location>
        <begin position="28"/>
        <end position="107"/>
    </location>
</feature>
<dbReference type="Proteomes" id="UP000675881">
    <property type="component" value="Chromosome 14"/>
</dbReference>
<dbReference type="PANTHER" id="PTHR10269">
    <property type="entry name" value="GDNF RECEPTOR ALPHA"/>
    <property type="match status" value="1"/>
</dbReference>
<dbReference type="InterPro" id="IPR059035">
    <property type="entry name" value="Fn1_3"/>
</dbReference>
<protein>
    <submittedName>
        <fullName evidence="10">(salmon louse) hypothetical protein</fullName>
    </submittedName>
</protein>
<gene>
    <name evidence="10" type="ORF">LSAA_5348</name>
</gene>
<evidence type="ECO:0000313" key="10">
    <source>
        <dbReference type="EMBL" id="CAF2839019.1"/>
    </source>
</evidence>
<dbReference type="InterPro" id="IPR003438">
    <property type="entry name" value="GDNF_rcpt"/>
</dbReference>
<dbReference type="GO" id="GO:0038023">
    <property type="term" value="F:signaling receptor activity"/>
    <property type="evidence" value="ECO:0007669"/>
    <property type="project" value="InterPro"/>
</dbReference>
<dbReference type="InterPro" id="IPR037193">
    <property type="entry name" value="GDNF_alpha"/>
</dbReference>
<keyword evidence="4 8" id="KW-0732">Signal</keyword>
<keyword evidence="5" id="KW-0472">Membrane</keyword>
<comment type="subcellular location">
    <subcellularLocation>
        <location evidence="1">Cell membrane</location>
    </subcellularLocation>
</comment>
<evidence type="ECO:0000256" key="8">
    <source>
        <dbReference type="SAM" id="SignalP"/>
    </source>
</evidence>
<dbReference type="Pfam" id="PF25868">
    <property type="entry name" value="Fn1_3"/>
    <property type="match status" value="1"/>
</dbReference>
<accession>A0A7R8H396</accession>
<dbReference type="Pfam" id="PF02351">
    <property type="entry name" value="GDNF"/>
    <property type="match status" value="3"/>
</dbReference>
<dbReference type="InterPro" id="IPR016017">
    <property type="entry name" value="GDNF/GAS1"/>
</dbReference>
<evidence type="ECO:0000256" key="5">
    <source>
        <dbReference type="ARBA" id="ARBA00023136"/>
    </source>
</evidence>
<evidence type="ECO:0000256" key="4">
    <source>
        <dbReference type="ARBA" id="ARBA00022729"/>
    </source>
</evidence>
<dbReference type="Pfam" id="PF25537">
    <property type="entry name" value="DUF7921"/>
    <property type="match status" value="1"/>
</dbReference>
<evidence type="ECO:0000256" key="3">
    <source>
        <dbReference type="ARBA" id="ARBA00022475"/>
    </source>
</evidence>
<reference evidence="10" key="1">
    <citation type="submission" date="2021-02" db="EMBL/GenBank/DDBJ databases">
        <authorList>
            <person name="Bekaert M."/>
        </authorList>
    </citation>
    <scope>NUCLEOTIDE SEQUENCE</scope>
    <source>
        <strain evidence="10">IoA-00</strain>
    </source>
</reference>
<dbReference type="GO" id="GO:0007169">
    <property type="term" value="P:cell surface receptor protein tyrosine kinase signaling pathway"/>
    <property type="evidence" value="ECO:0007669"/>
    <property type="project" value="UniProtKB-ARBA"/>
</dbReference>
<dbReference type="InterPro" id="IPR057681">
    <property type="entry name" value="DUF7921"/>
</dbReference>
<feature type="signal peptide" evidence="8">
    <location>
        <begin position="1"/>
        <end position="24"/>
    </location>
</feature>
<keyword evidence="7" id="KW-0325">Glycoprotein</keyword>
<keyword evidence="3" id="KW-1003">Cell membrane</keyword>
<sequence>MKKNLALILRLLLGIVFTVKPTSGSLNCLLARQLCSEDSACSQILEIIPKVCGIELVACSTVTVTKCQAAIRTLQGFPFFSPTCLCEDPHLDQKCNLFRRFLFYHPCGVVKTKEEDPYPIDALPTCTHAYNVCQHSKPCIHIFNDFQESCTMDSNSKCTMKSWNSCQSAWSKLHLSPMFGCICPNNFHQKVRCDEIFNAVNNNTCIDVRSFTNSIELIKFWSFWYSNRPYTTHRIALPETSPTTGVSFQTISHQHVEEGSLSTPVYSQENNPIYGPQDGSADSDIKVQQLQSTCHLALNSCEQNNICNRKFKLDVAFCLCKNTPNTDEHCLRAQAILHPTCAQTPTSEKQPACHEVTRACQSNTDCSKRLERYDQACSVDGPTRACAGPPNACRRAMINILGTELRTNCNCEGTADFRELYECIGWHRLLWVNPCVVEAQKNFHKFAESLDGSDHNMVSSSTIFDRTAIPYYTTVSYFNTPEFRATTSSPYSDFFDLDYQSTSGIITPTPMQPTSPPVYPTPPWPRRYTTRKTIYRVTTTTTTTTTLPPKFCLLERPGQPVKYIREGYKKRLYKFDDPECSELCECSEGEELLCKVLDCIKRDACNTGVAFYSHASPFYQAYRGQCLCYSGSFVCSKPPKEVELVLPRGVYLFMGFSSKDESILKKITGSGATDAIGAIQGLVSYHNVNSNKSECRMILQKHSVENLVLQAVMDEFEDNREKKNLTAEILHREKEECFEALEAISYKINNNDADMRSHVILSMIKVASAEADIPDLPVSNNANSSFLRGSGIKSSLVFSNIALVLFIHLINLQLLNPFLTQCIVFFFPLMTPHQRYL</sequence>
<dbReference type="SMART" id="SM00907">
    <property type="entry name" value="GDNF"/>
    <property type="match status" value="3"/>
</dbReference>
<keyword evidence="11" id="KW-1185">Reference proteome</keyword>
<dbReference type="PANTHER" id="PTHR10269:SF12">
    <property type="entry name" value="GLIAL CELL LINE-DERIVED NEUROTROPHIC FAMILY RECEPTOR-LIKE, ISOFORM E"/>
    <property type="match status" value="1"/>
</dbReference>
<evidence type="ECO:0000256" key="1">
    <source>
        <dbReference type="ARBA" id="ARBA00004236"/>
    </source>
</evidence>
<name>A0A7R8H396_LEPSM</name>
<evidence type="ECO:0000313" key="11">
    <source>
        <dbReference type="Proteomes" id="UP000675881"/>
    </source>
</evidence>